<keyword evidence="3" id="KW-0369">Histidine metabolism</keyword>
<dbReference type="SUPFAM" id="SSF52768">
    <property type="entry name" value="Arginase/deacetylase"/>
    <property type="match status" value="1"/>
</dbReference>
<dbReference type="GO" id="GO:0046872">
    <property type="term" value="F:metal ion binding"/>
    <property type="evidence" value="ECO:0007669"/>
    <property type="project" value="UniProtKB-KW"/>
</dbReference>
<dbReference type="InterPro" id="IPR023696">
    <property type="entry name" value="Ureohydrolase_dom_sf"/>
</dbReference>
<dbReference type="InterPro" id="IPR006035">
    <property type="entry name" value="Ureohydrolase"/>
</dbReference>
<keyword evidence="4" id="KW-0464">Manganese</keyword>
<dbReference type="OrthoDB" id="9788689at2"/>
<dbReference type="GO" id="GO:0033389">
    <property type="term" value="P:putrescine biosynthetic process from arginine, via agmatine"/>
    <property type="evidence" value="ECO:0007669"/>
    <property type="project" value="TreeGrafter"/>
</dbReference>
<dbReference type="PANTHER" id="PTHR11358:SF35">
    <property type="entry name" value="FORMIMIDOYLGLUTAMASE"/>
    <property type="match status" value="1"/>
</dbReference>
<sequence>MTKRALSVDPLWPRTGAWPSPDEFEQDALFDVALLGIPTWRTSLSHTGAGETPTAVRDALRYYSAFRTPDRSAPATGRAMADLRIADFGDATEPDGEEGEARAIALVATAAARSSVVIALGGDNALTVPAALGAWGDRTASAGLVTLDAHHDIRDGVSNGSPVRRLHEAGLDGRRIVQIGIGDFVNSAEYAARAADMGITVVHRDELHRRPMTDVMAEAFEIAGSAGGPIHVDLDVDVCDRSVAPGCPASVPGGISAYELRLAARAAGAFPAVVSVDTAEVDATADTADMRTVRLTAQCVLEVLAGVASRP</sequence>
<evidence type="ECO:0000313" key="6">
    <source>
        <dbReference type="EMBL" id="RNE66900.1"/>
    </source>
</evidence>
<dbReference type="PANTHER" id="PTHR11358">
    <property type="entry name" value="ARGINASE/AGMATINASE"/>
    <property type="match status" value="1"/>
</dbReference>
<dbReference type="PIRSF" id="PIRSF036979">
    <property type="entry name" value="Arginase"/>
    <property type="match status" value="1"/>
</dbReference>
<reference evidence="6 7" key="1">
    <citation type="submission" date="2018-11" db="EMBL/GenBank/DDBJ databases">
        <title>Cryobacterium sp. nov., isolated from rhizosphere soil of lettuce.</title>
        <authorList>
            <person name="Wang Y."/>
        </authorList>
    </citation>
    <scope>NUCLEOTIDE SEQUENCE [LARGE SCALE GENOMIC DNA]</scope>
    <source>
        <strain evidence="6 7">NEAU-85</strain>
    </source>
</reference>
<evidence type="ECO:0000313" key="7">
    <source>
        <dbReference type="Proteomes" id="UP000279859"/>
    </source>
</evidence>
<evidence type="ECO:0000256" key="3">
    <source>
        <dbReference type="ARBA" id="ARBA00022808"/>
    </source>
</evidence>
<proteinExistence type="inferred from homology"/>
<dbReference type="Pfam" id="PF00491">
    <property type="entry name" value="Arginase"/>
    <property type="match status" value="1"/>
</dbReference>
<comment type="similarity">
    <text evidence="5">Belongs to the arginase family.</text>
</comment>
<evidence type="ECO:0000256" key="4">
    <source>
        <dbReference type="ARBA" id="ARBA00023211"/>
    </source>
</evidence>
<dbReference type="EMBL" id="RDSR01000002">
    <property type="protein sequence ID" value="RNE66900.1"/>
    <property type="molecule type" value="Genomic_DNA"/>
</dbReference>
<dbReference type="GO" id="GO:0008783">
    <property type="term" value="F:agmatinase activity"/>
    <property type="evidence" value="ECO:0007669"/>
    <property type="project" value="TreeGrafter"/>
</dbReference>
<evidence type="ECO:0000256" key="5">
    <source>
        <dbReference type="PROSITE-ProRule" id="PRU00742"/>
    </source>
</evidence>
<keyword evidence="1" id="KW-0479">Metal-binding</keyword>
<dbReference type="GO" id="GO:0006547">
    <property type="term" value="P:L-histidine metabolic process"/>
    <property type="evidence" value="ECO:0007669"/>
    <property type="project" value="UniProtKB-KW"/>
</dbReference>
<keyword evidence="2" id="KW-0378">Hydrolase</keyword>
<dbReference type="PROSITE" id="PS51409">
    <property type="entry name" value="ARGINASE_2"/>
    <property type="match status" value="1"/>
</dbReference>
<accession>A0A3M8LN49</accession>
<evidence type="ECO:0000256" key="2">
    <source>
        <dbReference type="ARBA" id="ARBA00022801"/>
    </source>
</evidence>
<name>A0A3M8LN49_9MICO</name>
<comment type="caution">
    <text evidence="6">The sequence shown here is derived from an EMBL/GenBank/DDBJ whole genome shotgun (WGS) entry which is preliminary data.</text>
</comment>
<dbReference type="AlphaFoldDB" id="A0A3M8LN49"/>
<dbReference type="Proteomes" id="UP000279859">
    <property type="component" value="Unassembled WGS sequence"/>
</dbReference>
<gene>
    <name evidence="6" type="ORF">EEJ31_01435</name>
</gene>
<keyword evidence="7" id="KW-1185">Reference proteome</keyword>
<dbReference type="Gene3D" id="3.40.800.10">
    <property type="entry name" value="Ureohydrolase domain"/>
    <property type="match status" value="1"/>
</dbReference>
<evidence type="ECO:0000256" key="1">
    <source>
        <dbReference type="ARBA" id="ARBA00022723"/>
    </source>
</evidence>
<protein>
    <submittedName>
        <fullName evidence="6">Formimidoylglutamase</fullName>
    </submittedName>
</protein>
<organism evidence="6 7">
    <name type="scientific">Cryobacterium tepidiphilum</name>
    <dbReference type="NCBI Taxonomy" id="2486026"/>
    <lineage>
        <taxon>Bacteria</taxon>
        <taxon>Bacillati</taxon>
        <taxon>Actinomycetota</taxon>
        <taxon>Actinomycetes</taxon>
        <taxon>Micrococcales</taxon>
        <taxon>Microbacteriaceae</taxon>
        <taxon>Cryobacterium</taxon>
    </lineage>
</organism>
<dbReference type="RefSeq" id="WP_123044515.1">
    <property type="nucleotide sequence ID" value="NZ_RDSR01000002.1"/>
</dbReference>